<feature type="signal peptide" evidence="1">
    <location>
        <begin position="1"/>
        <end position="21"/>
    </location>
</feature>
<feature type="domain" description="Uncharacterized protein TP-0789" evidence="2">
    <location>
        <begin position="84"/>
        <end position="267"/>
    </location>
</feature>
<evidence type="ECO:0000256" key="1">
    <source>
        <dbReference type="SAM" id="SignalP"/>
    </source>
</evidence>
<dbReference type="Proteomes" id="UP000006334">
    <property type="component" value="Unassembled WGS sequence"/>
</dbReference>
<evidence type="ECO:0000313" key="4">
    <source>
        <dbReference type="Proteomes" id="UP000006334"/>
    </source>
</evidence>
<evidence type="ECO:0000259" key="2">
    <source>
        <dbReference type="Pfam" id="PF17131"/>
    </source>
</evidence>
<dbReference type="STRING" id="1127673.GLIP_1801"/>
<name>K6YT04_9ALTE</name>
<keyword evidence="1" id="KW-0732">Signal</keyword>
<evidence type="ECO:0000313" key="3">
    <source>
        <dbReference type="EMBL" id="GAC14430.1"/>
    </source>
</evidence>
<dbReference type="InterPro" id="IPR033399">
    <property type="entry name" value="TP_0789-like"/>
</dbReference>
<accession>K6YT04</accession>
<gene>
    <name evidence="3" type="ORF">GLIP_1801</name>
</gene>
<dbReference type="Pfam" id="PF17131">
    <property type="entry name" value="LolA_like"/>
    <property type="match status" value="1"/>
</dbReference>
<sequence length="269" mass="31631">MKFNRMHFQRLSFYFSVILFAAVASDGIAQSSQEKGLEIAKERKLRDRGWGDSVAELTMILRNSQGQETERAMRLHGLEVLDGGDKSLTIFDEPKDVNGTAFLNFSHAKEPDEQWIYLPALKRVKRIASRNKSGPFMGSEFAYEDMTAFEVEKYTYNYLGEDTVQNRKMFIVEQTPIDEFSGYTRQKVWIDQERYIPYKIEYFDKKDSLLKTLELNEYTLYLDKYWRALRTEMFNEQNGKSTEIITHEIEFKTGLEDSDFDKNSLKRAR</sequence>
<dbReference type="CDD" id="cd16329">
    <property type="entry name" value="LolA_like"/>
    <property type="match status" value="1"/>
</dbReference>
<dbReference type="EMBL" id="BAEN01000036">
    <property type="protein sequence ID" value="GAC14430.1"/>
    <property type="molecule type" value="Genomic_DNA"/>
</dbReference>
<dbReference type="PANTHER" id="PTHR37507">
    <property type="entry name" value="SPORULATION PROTEIN YDCC"/>
    <property type="match status" value="1"/>
</dbReference>
<organism evidence="3 4">
    <name type="scientific">Aliiglaciecola lipolytica E3</name>
    <dbReference type="NCBI Taxonomy" id="1127673"/>
    <lineage>
        <taxon>Bacteria</taxon>
        <taxon>Pseudomonadati</taxon>
        <taxon>Pseudomonadota</taxon>
        <taxon>Gammaproteobacteria</taxon>
        <taxon>Alteromonadales</taxon>
        <taxon>Alteromonadaceae</taxon>
        <taxon>Aliiglaciecola</taxon>
    </lineage>
</organism>
<feature type="chain" id="PRO_5003897749" description="Uncharacterized protein TP-0789 domain-containing protein" evidence="1">
    <location>
        <begin position="22"/>
        <end position="269"/>
    </location>
</feature>
<proteinExistence type="predicted"/>
<dbReference type="AlphaFoldDB" id="K6YT04"/>
<dbReference type="eggNOG" id="COG2834">
    <property type="taxonomic scope" value="Bacteria"/>
</dbReference>
<dbReference type="PANTHER" id="PTHR37507:SF2">
    <property type="entry name" value="SPORULATION PROTEIN YDCC"/>
    <property type="match status" value="1"/>
</dbReference>
<keyword evidence="4" id="KW-1185">Reference proteome</keyword>
<protein>
    <recommendedName>
        <fullName evidence="2">Uncharacterized protein TP-0789 domain-containing protein</fullName>
    </recommendedName>
</protein>
<dbReference type="RefSeq" id="WP_008844246.1">
    <property type="nucleotide sequence ID" value="NZ_BAEN01000036.1"/>
</dbReference>
<comment type="caution">
    <text evidence="3">The sequence shown here is derived from an EMBL/GenBank/DDBJ whole genome shotgun (WGS) entry which is preliminary data.</text>
</comment>
<dbReference type="InterPro" id="IPR052944">
    <property type="entry name" value="Sporulation_related"/>
</dbReference>
<dbReference type="Gene3D" id="2.50.20.10">
    <property type="entry name" value="Lipoprotein localisation LolA/LolB/LppX"/>
    <property type="match status" value="1"/>
</dbReference>
<reference evidence="3 4" key="1">
    <citation type="journal article" date="2017" name="Antonie Van Leeuwenhoek">
        <title>Rhizobium rhizosphaerae sp. nov., a novel species isolated from rice rhizosphere.</title>
        <authorList>
            <person name="Zhao J.J."/>
            <person name="Zhang J."/>
            <person name="Zhang R.J."/>
            <person name="Zhang C.W."/>
            <person name="Yin H.Q."/>
            <person name="Zhang X.X."/>
        </authorList>
    </citation>
    <scope>NUCLEOTIDE SEQUENCE [LARGE SCALE GENOMIC DNA]</scope>
    <source>
        <strain evidence="3 4">E3</strain>
    </source>
</reference>